<protein>
    <submittedName>
        <fullName evidence="1">Uncharacterized protein</fullName>
    </submittedName>
</protein>
<dbReference type="EMBL" id="SDBX01000039">
    <property type="protein sequence ID" value="TCW66252.1"/>
    <property type="molecule type" value="Genomic_DNA"/>
</dbReference>
<evidence type="ECO:0000313" key="1">
    <source>
        <dbReference type="EMBL" id="TCW66252.1"/>
    </source>
</evidence>
<dbReference type="AlphaFoldDB" id="A0A483E3J5"/>
<accession>A0A483E3J5</accession>
<gene>
    <name evidence="1" type="ORF">ETE95_24585</name>
</gene>
<comment type="caution">
    <text evidence="1">The sequence shown here is derived from an EMBL/GenBank/DDBJ whole genome shotgun (WGS) entry which is preliminary data.</text>
</comment>
<sequence>MRKPLTKEGRDALFLSKKQCLKKTERENCSSLFYLNHFSFLSVLDCLFLRLFSNKTQNCLFSCSCAAF</sequence>
<proteinExistence type="predicted"/>
<organism evidence="1">
    <name type="scientific">Klebsiella pneumoniae</name>
    <dbReference type="NCBI Taxonomy" id="573"/>
    <lineage>
        <taxon>Bacteria</taxon>
        <taxon>Pseudomonadati</taxon>
        <taxon>Pseudomonadota</taxon>
        <taxon>Gammaproteobacteria</taxon>
        <taxon>Enterobacterales</taxon>
        <taxon>Enterobacteriaceae</taxon>
        <taxon>Klebsiella/Raoultella group</taxon>
        <taxon>Klebsiella</taxon>
        <taxon>Klebsiella pneumoniae complex</taxon>
    </lineage>
</organism>
<name>A0A483E3J5_KLEPN</name>
<reference evidence="1" key="1">
    <citation type="submission" date="2019-01" db="EMBL/GenBank/DDBJ databases">
        <authorList>
            <person name="Lista F."/>
            <person name="Anselmo A."/>
        </authorList>
    </citation>
    <scope>NUCLEOTIDE SEQUENCE</scope>
    <source>
        <strain evidence="1">25S</strain>
    </source>
</reference>